<reference evidence="2" key="1">
    <citation type="submission" date="2018-05" db="EMBL/GenBank/DDBJ databases">
        <authorList>
            <person name="Lanie J.A."/>
            <person name="Ng W.-L."/>
            <person name="Kazmierczak K.M."/>
            <person name="Andrzejewski T.M."/>
            <person name="Davidsen T.M."/>
            <person name="Wayne K.J."/>
            <person name="Tettelin H."/>
            <person name="Glass J.I."/>
            <person name="Rusch D."/>
            <person name="Podicherti R."/>
            <person name="Tsui H.-C.T."/>
            <person name="Winkler M.E."/>
        </authorList>
    </citation>
    <scope>NUCLEOTIDE SEQUENCE</scope>
</reference>
<evidence type="ECO:0000256" key="1">
    <source>
        <dbReference type="SAM" id="MobiDB-lite"/>
    </source>
</evidence>
<accession>A0A382FMH7</accession>
<feature type="region of interest" description="Disordered" evidence="1">
    <location>
        <begin position="46"/>
        <end position="69"/>
    </location>
</feature>
<gene>
    <name evidence="2" type="ORF">METZ01_LOCUS217122</name>
</gene>
<protein>
    <submittedName>
        <fullName evidence="2">Uncharacterized protein</fullName>
    </submittedName>
</protein>
<feature type="compositionally biased region" description="Basic and acidic residues" evidence="1">
    <location>
        <begin position="59"/>
        <end position="69"/>
    </location>
</feature>
<name>A0A382FMH7_9ZZZZ</name>
<sequence>MVLLLTQVQRAPAFGLMQRPVSQMLSCKMLMSTKMAMEIGSVLCVSPTDRTGSSPPQDSRGHPGWDFHG</sequence>
<dbReference type="AlphaFoldDB" id="A0A382FMH7"/>
<organism evidence="2">
    <name type="scientific">marine metagenome</name>
    <dbReference type="NCBI Taxonomy" id="408172"/>
    <lineage>
        <taxon>unclassified sequences</taxon>
        <taxon>metagenomes</taxon>
        <taxon>ecological metagenomes</taxon>
    </lineage>
</organism>
<proteinExistence type="predicted"/>
<dbReference type="EMBL" id="UINC01050831">
    <property type="protein sequence ID" value="SVB64268.1"/>
    <property type="molecule type" value="Genomic_DNA"/>
</dbReference>
<evidence type="ECO:0000313" key="2">
    <source>
        <dbReference type="EMBL" id="SVB64268.1"/>
    </source>
</evidence>
<feature type="compositionally biased region" description="Polar residues" evidence="1">
    <location>
        <begin position="48"/>
        <end position="57"/>
    </location>
</feature>